<dbReference type="Pfam" id="PF13966">
    <property type="entry name" value="zf-RVT"/>
    <property type="match status" value="1"/>
</dbReference>
<dbReference type="InterPro" id="IPR000477">
    <property type="entry name" value="RT_dom"/>
</dbReference>
<feature type="domain" description="Reverse transcriptase" evidence="1">
    <location>
        <begin position="5"/>
        <end position="112"/>
    </location>
</feature>
<dbReference type="InterPro" id="IPR026960">
    <property type="entry name" value="RVT-Znf"/>
</dbReference>
<proteinExistence type="predicted"/>
<evidence type="ECO:0000313" key="3">
    <source>
        <dbReference type="EMBL" id="KAL0412615.1"/>
    </source>
</evidence>
<protein>
    <submittedName>
        <fullName evidence="3">Mitochondrial protein</fullName>
    </submittedName>
</protein>
<dbReference type="PANTHER" id="PTHR33116:SF86">
    <property type="entry name" value="REVERSE TRANSCRIPTASE DOMAIN-CONTAINING PROTEIN"/>
    <property type="match status" value="1"/>
</dbReference>
<dbReference type="PANTHER" id="PTHR33116">
    <property type="entry name" value="REVERSE TRANSCRIPTASE ZINC-BINDING DOMAIN-CONTAINING PROTEIN-RELATED-RELATED"/>
    <property type="match status" value="1"/>
</dbReference>
<organism evidence="3">
    <name type="scientific">Sesamum radiatum</name>
    <name type="common">Black benniseed</name>
    <dbReference type="NCBI Taxonomy" id="300843"/>
    <lineage>
        <taxon>Eukaryota</taxon>
        <taxon>Viridiplantae</taxon>
        <taxon>Streptophyta</taxon>
        <taxon>Embryophyta</taxon>
        <taxon>Tracheophyta</taxon>
        <taxon>Spermatophyta</taxon>
        <taxon>Magnoliopsida</taxon>
        <taxon>eudicotyledons</taxon>
        <taxon>Gunneridae</taxon>
        <taxon>Pentapetalae</taxon>
        <taxon>asterids</taxon>
        <taxon>lamiids</taxon>
        <taxon>Lamiales</taxon>
        <taxon>Pedaliaceae</taxon>
        <taxon>Sesamum</taxon>
    </lineage>
</organism>
<dbReference type="AlphaFoldDB" id="A0AAW2U5W3"/>
<dbReference type="Pfam" id="PF00078">
    <property type="entry name" value="RVT_1"/>
    <property type="match status" value="1"/>
</dbReference>
<reference evidence="3" key="1">
    <citation type="submission" date="2020-06" db="EMBL/GenBank/DDBJ databases">
        <authorList>
            <person name="Li T."/>
            <person name="Hu X."/>
            <person name="Zhang T."/>
            <person name="Song X."/>
            <person name="Zhang H."/>
            <person name="Dai N."/>
            <person name="Sheng W."/>
            <person name="Hou X."/>
            <person name="Wei L."/>
        </authorList>
    </citation>
    <scope>NUCLEOTIDE SEQUENCE</scope>
    <source>
        <strain evidence="3">G02</strain>
        <tissue evidence="3">Leaf</tissue>
    </source>
</reference>
<evidence type="ECO:0000259" key="1">
    <source>
        <dbReference type="Pfam" id="PF00078"/>
    </source>
</evidence>
<comment type="caution">
    <text evidence="3">The sequence shown here is derived from an EMBL/GenBank/DDBJ whole genome shotgun (WGS) entry which is preliminary data.</text>
</comment>
<name>A0AAW2U5W3_SESRA</name>
<feature type="domain" description="Reverse transcriptase zinc-binding" evidence="2">
    <location>
        <begin position="395"/>
        <end position="468"/>
    </location>
</feature>
<sequence length="468" mass="53283">MLSGKNFGSLTPQRGLRQGDPLFPYLFLLCTEAFSSLLHHAERVGLIRGVLVCRAAPAISHLLFADDTLIFCQASLDCVSTVKGVLETYRMASGQEINFSKSSVAFSRNTVESLCLSITAALSIRKENKMELYLGLPSRVARSKRELFSTIRDRIWNKITGWHEKLLSQAGKQVLIQSVIQAIPSYAMGCFKLPGSLLQEIHSMTSNFWWGNQGKNKIHWVSWSRVCESKLSGGLGFRKLHLFNLAMLAKQLWRILRYPDRLLSRVLKARYFPNGDIFSATAGRRPSFTWRGLMAAHSLFLAGCRRRVGSGELIHAWLDPWLPRPRTFRPITPGPVSGGGLYVSELMDPVVGEWDAQRVREIFWPEDSELILSLPLSRTGEEDVWVWHYTKNGMFSVRSAYHLACELEDRPCSSDREPRDHWWWRKLWQASLPNKIKVFIWRVCHNALPTGVNLAKRLRDSPGECPLC</sequence>
<dbReference type="EMBL" id="JACGWJ010000006">
    <property type="protein sequence ID" value="KAL0412615.1"/>
    <property type="molecule type" value="Genomic_DNA"/>
</dbReference>
<evidence type="ECO:0000259" key="2">
    <source>
        <dbReference type="Pfam" id="PF13966"/>
    </source>
</evidence>
<accession>A0AAW2U5W3</accession>
<gene>
    <name evidence="3" type="ORF">Sradi_1463200</name>
</gene>
<reference evidence="3" key="2">
    <citation type="journal article" date="2024" name="Plant">
        <title>Genomic evolution and insights into agronomic trait innovations of Sesamum species.</title>
        <authorList>
            <person name="Miao H."/>
            <person name="Wang L."/>
            <person name="Qu L."/>
            <person name="Liu H."/>
            <person name="Sun Y."/>
            <person name="Le M."/>
            <person name="Wang Q."/>
            <person name="Wei S."/>
            <person name="Zheng Y."/>
            <person name="Lin W."/>
            <person name="Duan Y."/>
            <person name="Cao H."/>
            <person name="Xiong S."/>
            <person name="Wang X."/>
            <person name="Wei L."/>
            <person name="Li C."/>
            <person name="Ma Q."/>
            <person name="Ju M."/>
            <person name="Zhao R."/>
            <person name="Li G."/>
            <person name="Mu C."/>
            <person name="Tian Q."/>
            <person name="Mei H."/>
            <person name="Zhang T."/>
            <person name="Gao T."/>
            <person name="Zhang H."/>
        </authorList>
    </citation>
    <scope>NUCLEOTIDE SEQUENCE</scope>
    <source>
        <strain evidence="3">G02</strain>
    </source>
</reference>